<evidence type="ECO:0000256" key="3">
    <source>
        <dbReference type="ARBA" id="ARBA00022552"/>
    </source>
</evidence>
<feature type="compositionally biased region" description="Basic and acidic residues" evidence="7">
    <location>
        <begin position="207"/>
        <end position="220"/>
    </location>
</feature>
<dbReference type="Pfam" id="PF04034">
    <property type="entry name" value="Ribo_biogen_C"/>
    <property type="match status" value="1"/>
</dbReference>
<evidence type="ECO:0000256" key="2">
    <source>
        <dbReference type="ARBA" id="ARBA00022517"/>
    </source>
</evidence>
<keyword evidence="2 6" id="KW-0690">Ribosome biogenesis</keyword>
<feature type="compositionally biased region" description="Low complexity" evidence="7">
    <location>
        <begin position="288"/>
        <end position="297"/>
    </location>
</feature>
<evidence type="ECO:0000256" key="1">
    <source>
        <dbReference type="ARBA" id="ARBA00022490"/>
    </source>
</evidence>
<feature type="compositionally biased region" description="Acidic residues" evidence="7">
    <location>
        <begin position="245"/>
        <end position="270"/>
    </location>
</feature>
<organism evidence="10 11">
    <name type="scientific">Biomphalaria pfeifferi</name>
    <name type="common">Bloodfluke planorb</name>
    <name type="synonym">Freshwater snail</name>
    <dbReference type="NCBI Taxonomy" id="112525"/>
    <lineage>
        <taxon>Eukaryota</taxon>
        <taxon>Metazoa</taxon>
        <taxon>Spiralia</taxon>
        <taxon>Lophotrochozoa</taxon>
        <taxon>Mollusca</taxon>
        <taxon>Gastropoda</taxon>
        <taxon>Heterobranchia</taxon>
        <taxon>Euthyneura</taxon>
        <taxon>Panpulmonata</taxon>
        <taxon>Hygrophila</taxon>
        <taxon>Lymnaeoidea</taxon>
        <taxon>Planorbidae</taxon>
        <taxon>Biomphalaria</taxon>
    </lineage>
</organism>
<dbReference type="Proteomes" id="UP001233172">
    <property type="component" value="Unassembled WGS sequence"/>
</dbReference>
<reference evidence="10" key="2">
    <citation type="submission" date="2023-04" db="EMBL/GenBank/DDBJ databases">
        <authorList>
            <person name="Bu L."/>
            <person name="Lu L."/>
            <person name="Laidemitt M.R."/>
            <person name="Zhang S.M."/>
            <person name="Mutuku M."/>
            <person name="Mkoji G."/>
            <person name="Steinauer M."/>
            <person name="Loker E.S."/>
        </authorList>
    </citation>
    <scope>NUCLEOTIDE SEQUENCE</scope>
    <source>
        <strain evidence="10">KasaAsao</strain>
        <tissue evidence="10">Whole Snail</tissue>
    </source>
</reference>
<sequence length="357" mass="39616">MDKSHLCNCNAKVGNDNRRYEEIMGKHGLGASAETDKLPFPLAMWDLEHCDPKKCTGRKLARMGFVKTLRLNQRFNGIILSPVGTKCVAPEDRDIIKDYGMAVVDCSWAKLQETPFSRMKGNNTRLLPYLVATNPINYGRPCKLSCVEAYAATLYITGFDKLAEKLLAKFKWGLAFPSLNQELLESYAACSTSAEVVAVQKKVLAKQSEDHDQDKTKDWSLMDPEFDVCNPNRPNREMPPLFSSSDEDSDEDGLDESDESENDQESESDGAESGSDKEDKGGNRLNYDNQNNDSQNSETVSHCCDSEVKHCPSGQSQQKNISLNDPLPDSSNAECDQETSSLALQTKDMTLSPSGLR</sequence>
<dbReference type="HAMAP" id="MF_01116">
    <property type="entry name" value="TSR3"/>
    <property type="match status" value="1"/>
</dbReference>
<keyword evidence="1" id="KW-0963">Cytoplasm</keyword>
<comment type="catalytic activity">
    <reaction evidence="6">
        <text>an N(1)-methylpseudouridine in rRNA + S-adenosyl-L-methionine = N(1)-methyl-N(3)-[(3S)-3-amino-3-carboxypropyl]pseudouridine in rRNA + S-methyl-5'-thioadenosine + H(+)</text>
        <dbReference type="Rhea" id="RHEA:63296"/>
        <dbReference type="Rhea" id="RHEA-COMP:11634"/>
        <dbReference type="Rhea" id="RHEA-COMP:16310"/>
        <dbReference type="ChEBI" id="CHEBI:15378"/>
        <dbReference type="ChEBI" id="CHEBI:17509"/>
        <dbReference type="ChEBI" id="CHEBI:59789"/>
        <dbReference type="ChEBI" id="CHEBI:74890"/>
        <dbReference type="ChEBI" id="CHEBI:146234"/>
        <dbReference type="EC" id="2.5.1.157"/>
    </reaction>
</comment>
<dbReference type="InterPro" id="IPR022968">
    <property type="entry name" value="Tsr3-like"/>
</dbReference>
<keyword evidence="3 6" id="KW-0698">rRNA processing</keyword>
<dbReference type="PANTHER" id="PTHR20426">
    <property type="entry name" value="RIBOSOME BIOGENESIS PROTEIN TSR3 HOMOLOG"/>
    <property type="match status" value="1"/>
</dbReference>
<evidence type="ECO:0000259" key="8">
    <source>
        <dbReference type="Pfam" id="PF04034"/>
    </source>
</evidence>
<dbReference type="GO" id="GO:0000455">
    <property type="term" value="P:enzyme-directed rRNA pseudouridine synthesis"/>
    <property type="evidence" value="ECO:0007669"/>
    <property type="project" value="UniProtKB-UniRule"/>
</dbReference>
<dbReference type="GO" id="GO:1904047">
    <property type="term" value="F:S-adenosyl-L-methionine binding"/>
    <property type="evidence" value="ECO:0007669"/>
    <property type="project" value="UniProtKB-UniRule"/>
</dbReference>
<feature type="binding site" evidence="6">
    <location>
        <position position="104"/>
    </location>
    <ligand>
        <name>S-adenosyl-L-methionine</name>
        <dbReference type="ChEBI" id="CHEBI:59789"/>
    </ligand>
</feature>
<comment type="caution">
    <text evidence="6">Lacks conserved residue(s) required for the propagation of feature annotation.</text>
</comment>
<dbReference type="AlphaFoldDB" id="A0AAD8F7S2"/>
<dbReference type="EC" id="2.5.1.157" evidence="6"/>
<evidence type="ECO:0000256" key="7">
    <source>
        <dbReference type="SAM" id="MobiDB-lite"/>
    </source>
</evidence>
<keyword evidence="5 6" id="KW-0949">S-adenosyl-L-methionine</keyword>
<name>A0AAD8F7S2_BIOPF</name>
<feature type="domain" description="RNase L inhibitor RLI-like possible metal-binding" evidence="9">
    <location>
        <begin position="41"/>
        <end position="74"/>
    </location>
</feature>
<keyword evidence="11" id="KW-1185">Reference proteome</keyword>
<keyword evidence="4 6" id="KW-0808">Transferase</keyword>
<dbReference type="NCBIfam" id="NF002621">
    <property type="entry name" value="PRK02287.1"/>
    <property type="match status" value="1"/>
</dbReference>
<dbReference type="GO" id="GO:0106388">
    <property type="term" value="F:rRNA small subunit aminocarboxypropyltransferase activity"/>
    <property type="evidence" value="ECO:0007669"/>
    <property type="project" value="UniProtKB-EC"/>
</dbReference>
<evidence type="ECO:0000256" key="6">
    <source>
        <dbReference type="HAMAP-Rule" id="MF_03146"/>
    </source>
</evidence>
<dbReference type="InterPro" id="IPR007209">
    <property type="entry name" value="RNaseL-inhib-like_metal-bd_dom"/>
</dbReference>
<dbReference type="PANTHER" id="PTHR20426:SF0">
    <property type="entry name" value="18S RRNA AMINOCARBOXYPROPYLTRANSFERASE"/>
    <property type="match status" value="1"/>
</dbReference>
<evidence type="ECO:0000313" key="10">
    <source>
        <dbReference type="EMBL" id="KAK0053149.1"/>
    </source>
</evidence>
<feature type="binding site" evidence="6">
    <location>
        <position position="56"/>
    </location>
    <ligand>
        <name>S-adenosyl-L-methionine</name>
        <dbReference type="ChEBI" id="CHEBI:59789"/>
    </ligand>
</feature>
<reference evidence="10" key="1">
    <citation type="journal article" date="2023" name="PLoS Negl. Trop. Dis.">
        <title>A genome sequence for Biomphalaria pfeifferi, the major vector snail for the human-infecting parasite Schistosoma mansoni.</title>
        <authorList>
            <person name="Bu L."/>
            <person name="Lu L."/>
            <person name="Laidemitt M.R."/>
            <person name="Zhang S.M."/>
            <person name="Mutuku M."/>
            <person name="Mkoji G."/>
            <person name="Steinauer M."/>
            <person name="Loker E.S."/>
        </authorList>
    </citation>
    <scope>NUCLEOTIDE SEQUENCE</scope>
    <source>
        <strain evidence="10">KasaAsao</strain>
    </source>
</reference>
<feature type="compositionally biased region" description="Polar residues" evidence="7">
    <location>
        <begin position="313"/>
        <end position="357"/>
    </location>
</feature>
<feature type="binding site" evidence="6">
    <location>
        <position position="127"/>
    </location>
    <ligand>
        <name>S-adenosyl-L-methionine</name>
        <dbReference type="ChEBI" id="CHEBI:59789"/>
    </ligand>
</feature>
<proteinExistence type="inferred from homology"/>
<evidence type="ECO:0000259" key="9">
    <source>
        <dbReference type="Pfam" id="PF04068"/>
    </source>
</evidence>
<comment type="similarity">
    <text evidence="6">Belongs to the TDD superfamily. TSR3 family.</text>
</comment>
<gene>
    <name evidence="10" type="ORF">Bpfe_017526</name>
</gene>
<feature type="domain" description="16S/18S rRNA aminocarboxypropyltransferase Tsr3 C-terminal" evidence="8">
    <location>
        <begin position="78"/>
        <end position="203"/>
    </location>
</feature>
<protein>
    <recommendedName>
        <fullName evidence="6">18S rRNA aminocarboxypropyltransferase</fullName>
        <ecNumber evidence="6">2.5.1.157</ecNumber>
    </recommendedName>
</protein>
<dbReference type="InterPro" id="IPR007177">
    <property type="entry name" value="Tsr3_C"/>
</dbReference>
<feature type="region of interest" description="Disordered" evidence="7">
    <location>
        <begin position="205"/>
        <end position="357"/>
    </location>
</feature>
<evidence type="ECO:0000256" key="5">
    <source>
        <dbReference type="ARBA" id="ARBA00022691"/>
    </source>
</evidence>
<evidence type="ECO:0000256" key="4">
    <source>
        <dbReference type="ARBA" id="ARBA00022679"/>
    </source>
</evidence>
<comment type="caution">
    <text evidence="10">The sequence shown here is derived from an EMBL/GenBank/DDBJ whole genome shotgun (WGS) entry which is preliminary data.</text>
</comment>
<comment type="function">
    <text evidence="6">Aminocarboxypropyltransferase that catalyzes the aminocarboxypropyl transfer on pseudouridine in 18S rRNA. It constitutes the last step in biosynthesis of the hypermodified N1-methyl-N3-(3-amino-3-carboxypropyl) pseudouridine (m1acp3-Psi).</text>
</comment>
<dbReference type="GO" id="GO:0030490">
    <property type="term" value="P:maturation of SSU-rRNA"/>
    <property type="evidence" value="ECO:0007669"/>
    <property type="project" value="TreeGrafter"/>
</dbReference>
<dbReference type="EMBL" id="JASAOG010000089">
    <property type="protein sequence ID" value="KAK0053149.1"/>
    <property type="molecule type" value="Genomic_DNA"/>
</dbReference>
<evidence type="ECO:0000313" key="11">
    <source>
        <dbReference type="Proteomes" id="UP001233172"/>
    </source>
</evidence>
<dbReference type="Pfam" id="PF04068">
    <property type="entry name" value="Fer4_RLI"/>
    <property type="match status" value="1"/>
</dbReference>
<accession>A0AAD8F7S2</accession>